<dbReference type="EMBL" id="JWZX01003306">
    <property type="protein sequence ID" value="KOO22151.1"/>
    <property type="molecule type" value="Genomic_DNA"/>
</dbReference>
<dbReference type="SUPFAM" id="SSF52540">
    <property type="entry name" value="P-loop containing nucleoside triphosphate hydrolases"/>
    <property type="match status" value="1"/>
</dbReference>
<proteinExistence type="predicted"/>
<evidence type="ECO:0008006" key="4">
    <source>
        <dbReference type="Google" id="ProtNLM"/>
    </source>
</evidence>
<protein>
    <recommendedName>
        <fullName evidence="4">Sulfotransferase domain-containing protein</fullName>
    </recommendedName>
</protein>
<dbReference type="InterPro" id="IPR052654">
    <property type="entry name" value="CS_Sulfotransferase"/>
</dbReference>
<dbReference type="OrthoDB" id="526228at2759"/>
<comment type="caution">
    <text evidence="2">The sequence shown here is derived from an EMBL/GenBank/DDBJ whole genome shotgun (WGS) entry which is preliminary data.</text>
</comment>
<sequence>TITAEQARKTAALAASAATRSGLNAEAPRARRQPKPVSRPFDPRNWSKKGCEGRRYMLPGISCAATGGCMHRKELFFYGGGYGNYFKVGLAALHGPEIPLELFARAEHRPPAMKTRDWDYYKVKRFEPFCTNPAHTHLPAGRIHPSCCMARASWPKRWGCRWHETLRMRFGRATSMWLQTAMPWVKPDEYEFASVDFTPNYLCHVGALHNINATARDPSELRFIVLMRDPLMRAYSEFSMFTTWGWDKGTSFSTRTAEQMGRFRQCNTTLFHRPDLLRTLPDEELFAYMQACFKGLAMEYVTNSLYPICIAGALRIFKREQFLFLRFEDLMRMKAPALLHLLANFTGLYTDTEIIQLVRGNRECEAGLAKKVPLSFTKKGVDSQARRAKDDLKKSIPDLERFYAPYSAMLQELVHPAFVWGPETHKI</sequence>
<organism evidence="2 3">
    <name type="scientific">Chrysochromulina tobinii</name>
    <dbReference type="NCBI Taxonomy" id="1460289"/>
    <lineage>
        <taxon>Eukaryota</taxon>
        <taxon>Haptista</taxon>
        <taxon>Haptophyta</taxon>
        <taxon>Prymnesiophyceae</taxon>
        <taxon>Prymnesiales</taxon>
        <taxon>Chrysochromulinaceae</taxon>
        <taxon>Chrysochromulina</taxon>
    </lineage>
</organism>
<dbReference type="Proteomes" id="UP000037460">
    <property type="component" value="Unassembled WGS sequence"/>
</dbReference>
<dbReference type="GO" id="GO:0019319">
    <property type="term" value="P:hexose biosynthetic process"/>
    <property type="evidence" value="ECO:0007669"/>
    <property type="project" value="TreeGrafter"/>
</dbReference>
<name>A0A0M0J6C0_9EUKA</name>
<dbReference type="InterPro" id="IPR027417">
    <property type="entry name" value="P-loop_NTPase"/>
</dbReference>
<feature type="compositionally biased region" description="Low complexity" evidence="1">
    <location>
        <begin position="9"/>
        <end position="21"/>
    </location>
</feature>
<feature type="non-terminal residue" evidence="2">
    <location>
        <position position="1"/>
    </location>
</feature>
<dbReference type="PANTHER" id="PTHR15723:SF0">
    <property type="entry name" value="CARBOHYDRATE SULFOTRANSFERASE 15"/>
    <property type="match status" value="1"/>
</dbReference>
<dbReference type="GO" id="GO:0050659">
    <property type="term" value="F:N-acetylgalactosamine 4-sulfate 6-O-sulfotransferase activity"/>
    <property type="evidence" value="ECO:0007669"/>
    <property type="project" value="TreeGrafter"/>
</dbReference>
<evidence type="ECO:0000313" key="3">
    <source>
        <dbReference type="Proteomes" id="UP000037460"/>
    </source>
</evidence>
<dbReference type="PANTHER" id="PTHR15723">
    <property type="entry name" value="CARBOHYDRATE SULFOTRANSFERASE 15"/>
    <property type="match status" value="1"/>
</dbReference>
<dbReference type="AlphaFoldDB" id="A0A0M0J6C0"/>
<evidence type="ECO:0000256" key="1">
    <source>
        <dbReference type="SAM" id="MobiDB-lite"/>
    </source>
</evidence>
<reference evidence="3" key="1">
    <citation type="journal article" date="2015" name="PLoS Genet.">
        <title>Genome Sequence and Transcriptome Analyses of Chrysochromulina tobin: Metabolic Tools for Enhanced Algal Fitness in the Prominent Order Prymnesiales (Haptophyceae).</title>
        <authorList>
            <person name="Hovde B.T."/>
            <person name="Deodato C.R."/>
            <person name="Hunsperger H.M."/>
            <person name="Ryken S.A."/>
            <person name="Yost W."/>
            <person name="Jha R.K."/>
            <person name="Patterson J."/>
            <person name="Monnat R.J. Jr."/>
            <person name="Barlow S.B."/>
            <person name="Starkenburg S.R."/>
            <person name="Cattolico R.A."/>
        </authorList>
    </citation>
    <scope>NUCLEOTIDE SEQUENCE</scope>
    <source>
        <strain evidence="3">CCMP291</strain>
    </source>
</reference>
<keyword evidence="3" id="KW-1185">Reference proteome</keyword>
<dbReference type="Gene3D" id="3.40.50.300">
    <property type="entry name" value="P-loop containing nucleotide triphosphate hydrolases"/>
    <property type="match status" value="1"/>
</dbReference>
<evidence type="ECO:0000313" key="2">
    <source>
        <dbReference type="EMBL" id="KOO22151.1"/>
    </source>
</evidence>
<accession>A0A0M0J6C0</accession>
<gene>
    <name evidence="2" type="ORF">Ctob_000704</name>
</gene>
<feature type="region of interest" description="Disordered" evidence="1">
    <location>
        <begin position="1"/>
        <end position="46"/>
    </location>
</feature>